<dbReference type="CDD" id="cd02980">
    <property type="entry name" value="TRX_Fd_family"/>
    <property type="match status" value="1"/>
</dbReference>
<protein>
    <submittedName>
        <fullName evidence="1">(2Fe-2S) ferredoxin domain-containing protein</fullName>
    </submittedName>
</protein>
<evidence type="ECO:0000313" key="2">
    <source>
        <dbReference type="Proteomes" id="UP000266389"/>
    </source>
</evidence>
<dbReference type="Gene3D" id="3.40.30.10">
    <property type="entry name" value="Glutaredoxin"/>
    <property type="match status" value="1"/>
</dbReference>
<dbReference type="Proteomes" id="UP000266389">
    <property type="component" value="Unassembled WGS sequence"/>
</dbReference>
<accession>A0A395M213</accession>
<dbReference type="EMBL" id="PHFL01000026">
    <property type="protein sequence ID" value="RFM24752.1"/>
    <property type="molecule type" value="Genomic_DNA"/>
</dbReference>
<organism evidence="1 2">
    <name type="scientific">Candidatus Thermochlorobacter aerophilus</name>
    <dbReference type="NCBI Taxonomy" id="1868324"/>
    <lineage>
        <taxon>Bacteria</taxon>
        <taxon>Pseudomonadati</taxon>
        <taxon>Chlorobiota</taxon>
        <taxon>Chlorobiia</taxon>
        <taxon>Chlorobiales</taxon>
        <taxon>Candidatus Thermochlorobacteriaceae</taxon>
        <taxon>Candidatus Thermochlorobacter</taxon>
    </lineage>
</organism>
<dbReference type="AlphaFoldDB" id="A0A395M213"/>
<evidence type="ECO:0000313" key="1">
    <source>
        <dbReference type="EMBL" id="RFM24752.1"/>
    </source>
</evidence>
<sequence length="110" mass="12511">MKYLVYVCTNLRAENHPRPSCARRGSRELLEVLKEELHKQGLSNEVEVETAMCLGACENGCTMLVHTDTTWYGSVTPSDIPELVEKHFKNGEPVPRLFIKRLMSRYLTGS</sequence>
<name>A0A395M213_9BACT</name>
<gene>
    <name evidence="1" type="ORF">D0433_03835</name>
</gene>
<reference evidence="1 2" key="1">
    <citation type="journal article" date="2011" name="ISME J.">
        <title>Community ecology of hot spring cyanobacterial mats: predominant populations and their functional potential.</title>
        <authorList>
            <person name="Klatt C.G."/>
            <person name="Wood J.M."/>
            <person name="Rusch D.B."/>
            <person name="Bateson M.M."/>
            <person name="Hamamura N."/>
            <person name="Heidelberg J.F."/>
            <person name="Grossman A.R."/>
            <person name="Bhaya D."/>
            <person name="Cohan F.M."/>
            <person name="Kuhl M."/>
            <person name="Bryant D.A."/>
            <person name="Ward D.M."/>
        </authorList>
    </citation>
    <scope>NUCLEOTIDE SEQUENCE [LARGE SCALE GENOMIC DNA]</scope>
    <source>
        <strain evidence="1">OS</strain>
    </source>
</reference>
<dbReference type="SUPFAM" id="SSF52833">
    <property type="entry name" value="Thioredoxin-like"/>
    <property type="match status" value="1"/>
</dbReference>
<dbReference type="Pfam" id="PF07845">
    <property type="entry name" value="DUF1636"/>
    <property type="match status" value="1"/>
</dbReference>
<dbReference type="InterPro" id="IPR012863">
    <property type="entry name" value="DUF1636"/>
</dbReference>
<dbReference type="InterPro" id="IPR036249">
    <property type="entry name" value="Thioredoxin-like_sf"/>
</dbReference>
<comment type="caution">
    <text evidence="1">The sequence shown here is derived from an EMBL/GenBank/DDBJ whole genome shotgun (WGS) entry which is preliminary data.</text>
</comment>
<proteinExistence type="predicted"/>